<comment type="caution">
    <text evidence="5">The sequence shown here is derived from an EMBL/GenBank/DDBJ whole genome shotgun (WGS) entry which is preliminary data.</text>
</comment>
<dbReference type="InterPro" id="IPR011022">
    <property type="entry name" value="Arrestin_C-like"/>
</dbReference>
<dbReference type="AlphaFoldDB" id="A0AAD9RM88"/>
<dbReference type="GO" id="GO:0015031">
    <property type="term" value="P:protein transport"/>
    <property type="evidence" value="ECO:0007669"/>
    <property type="project" value="TreeGrafter"/>
</dbReference>
<dbReference type="Pfam" id="PF00339">
    <property type="entry name" value="Arrestin_N"/>
    <property type="match status" value="1"/>
</dbReference>
<gene>
    <name evidence="5" type="ORF">KPH14_002178</name>
</gene>
<dbReference type="Pfam" id="PF02752">
    <property type="entry name" value="Arrestin_C"/>
    <property type="match status" value="1"/>
</dbReference>
<feature type="region of interest" description="Disordered" evidence="3">
    <location>
        <begin position="308"/>
        <end position="347"/>
    </location>
</feature>
<dbReference type="SUPFAM" id="SSF81296">
    <property type="entry name" value="E set domains"/>
    <property type="match status" value="2"/>
</dbReference>
<protein>
    <recommendedName>
        <fullName evidence="4">Arrestin C-terminal-like domain-containing protein</fullName>
    </recommendedName>
</protein>
<reference evidence="5" key="1">
    <citation type="submission" date="2021-08" db="EMBL/GenBank/DDBJ databases">
        <authorList>
            <person name="Misof B."/>
            <person name="Oliver O."/>
            <person name="Podsiadlowski L."/>
            <person name="Donath A."/>
            <person name="Peters R."/>
            <person name="Mayer C."/>
            <person name="Rust J."/>
            <person name="Gunkel S."/>
            <person name="Lesny P."/>
            <person name="Martin S."/>
            <person name="Oeyen J.P."/>
            <person name="Petersen M."/>
            <person name="Panagiotis P."/>
            <person name="Wilbrandt J."/>
            <person name="Tanja T."/>
        </authorList>
    </citation>
    <scope>NUCLEOTIDE SEQUENCE</scope>
    <source>
        <strain evidence="5">GBR_01_08_01A</strain>
        <tissue evidence="5">Thorax + abdomen</tissue>
    </source>
</reference>
<dbReference type="Proteomes" id="UP001258017">
    <property type="component" value="Unassembled WGS sequence"/>
</dbReference>
<dbReference type="InterPro" id="IPR011021">
    <property type="entry name" value="Arrestin-like_N"/>
</dbReference>
<dbReference type="SMART" id="SM01017">
    <property type="entry name" value="Arrestin_C"/>
    <property type="match status" value="1"/>
</dbReference>
<dbReference type="InterPro" id="IPR050357">
    <property type="entry name" value="Arrestin_domain-protein"/>
</dbReference>
<keyword evidence="2" id="KW-0716">Sensory transduction</keyword>
<feature type="domain" description="Arrestin C-terminal-like" evidence="4">
    <location>
        <begin position="166"/>
        <end position="299"/>
    </location>
</feature>
<organism evidence="5 6">
    <name type="scientific">Odynerus spinipes</name>
    <dbReference type="NCBI Taxonomy" id="1348599"/>
    <lineage>
        <taxon>Eukaryota</taxon>
        <taxon>Metazoa</taxon>
        <taxon>Ecdysozoa</taxon>
        <taxon>Arthropoda</taxon>
        <taxon>Hexapoda</taxon>
        <taxon>Insecta</taxon>
        <taxon>Pterygota</taxon>
        <taxon>Neoptera</taxon>
        <taxon>Endopterygota</taxon>
        <taxon>Hymenoptera</taxon>
        <taxon>Apocrita</taxon>
        <taxon>Aculeata</taxon>
        <taxon>Vespoidea</taxon>
        <taxon>Vespidae</taxon>
        <taxon>Eumeninae</taxon>
        <taxon>Odynerus</taxon>
    </lineage>
</organism>
<keyword evidence="6" id="KW-1185">Reference proteome</keyword>
<evidence type="ECO:0000256" key="1">
    <source>
        <dbReference type="ARBA" id="ARBA00005298"/>
    </source>
</evidence>
<dbReference type="PANTHER" id="PTHR11188:SF176">
    <property type="entry name" value="ARRESTIN DOMAIN-CONTAINING PROTEIN 1"/>
    <property type="match status" value="1"/>
</dbReference>
<name>A0AAD9RM88_9HYME</name>
<dbReference type="Gene3D" id="2.60.40.640">
    <property type="match status" value="2"/>
</dbReference>
<evidence type="ECO:0000313" key="5">
    <source>
        <dbReference type="EMBL" id="KAK2581691.1"/>
    </source>
</evidence>
<accession>A0AAD9RM88</accession>
<reference evidence="5" key="2">
    <citation type="journal article" date="2023" name="Commun. Biol.">
        <title>Intrasexual cuticular hydrocarbon dimorphism in a wasp sheds light on hydrocarbon biosynthesis genes in Hymenoptera.</title>
        <authorList>
            <person name="Moris V.C."/>
            <person name="Podsiadlowski L."/>
            <person name="Martin S."/>
            <person name="Oeyen J.P."/>
            <person name="Donath A."/>
            <person name="Petersen M."/>
            <person name="Wilbrandt J."/>
            <person name="Misof B."/>
            <person name="Liedtke D."/>
            <person name="Thamm M."/>
            <person name="Scheiner R."/>
            <person name="Schmitt T."/>
            <person name="Niehuis O."/>
        </authorList>
    </citation>
    <scope>NUCLEOTIDE SEQUENCE</scope>
    <source>
        <strain evidence="5">GBR_01_08_01A</strain>
    </source>
</reference>
<dbReference type="InterPro" id="IPR014756">
    <property type="entry name" value="Ig_E-set"/>
</dbReference>
<dbReference type="GO" id="GO:0005737">
    <property type="term" value="C:cytoplasm"/>
    <property type="evidence" value="ECO:0007669"/>
    <property type="project" value="TreeGrafter"/>
</dbReference>
<dbReference type="EMBL" id="JAIFRP010000038">
    <property type="protein sequence ID" value="KAK2581691.1"/>
    <property type="molecule type" value="Genomic_DNA"/>
</dbReference>
<feature type="compositionally biased region" description="Pro residues" evidence="3">
    <location>
        <begin position="324"/>
        <end position="340"/>
    </location>
</feature>
<evidence type="ECO:0000256" key="2">
    <source>
        <dbReference type="ARBA" id="ARBA00022606"/>
    </source>
</evidence>
<evidence type="ECO:0000259" key="4">
    <source>
        <dbReference type="SMART" id="SM01017"/>
    </source>
</evidence>
<dbReference type="PANTHER" id="PTHR11188">
    <property type="entry name" value="ARRESTIN DOMAIN CONTAINING PROTEIN"/>
    <property type="match status" value="1"/>
</dbReference>
<evidence type="ECO:0000313" key="6">
    <source>
        <dbReference type="Proteomes" id="UP001258017"/>
    </source>
</evidence>
<sequence>MGLTTFEVVFDNPWKVYYAGQTVSGNILLVLDGVKKIRGICVKVTGTANVSWTSSDDTTYTAHEEYFQTKYYLVGSASGSELEIQPGEHKFPFTCSLPANLPSSFESDYGHVRYTVKATLDRPWKFDQDVKAAFTVVSPFDLNQEPRTSEPIREEASKTFCCLCCATAPLTVTYSLPVRGYVPGQSMPIKINVENLSNVTVDRIGLSLCKVVTFHATVPQTETKIEEIVVTEISKGPFEGGAVVDYDQNLDIPALPPSNLNNCNIIDLEYCFKLEAYVSGWHHRNLRSSTPVFVGTVPLVNYQRPSAPPENMLADSPTKGPAGFQPPPTSNLYPELPPPSYEESTYGARNLRDRDESEHVIGLMNPFAPRYPVYHFTAAQ</sequence>
<proteinExistence type="inferred from homology"/>
<comment type="similarity">
    <text evidence="1">Belongs to the arrestin family.</text>
</comment>
<dbReference type="InterPro" id="IPR014752">
    <property type="entry name" value="Arrestin-like_C"/>
</dbReference>
<evidence type="ECO:0000256" key="3">
    <source>
        <dbReference type="SAM" id="MobiDB-lite"/>
    </source>
</evidence>